<organism evidence="1 2">
    <name type="scientific">Aristaeella lactis</name>
    <dbReference type="NCBI Taxonomy" id="3046383"/>
    <lineage>
        <taxon>Bacteria</taxon>
        <taxon>Bacillati</taxon>
        <taxon>Bacillota</taxon>
        <taxon>Clostridia</taxon>
        <taxon>Eubacteriales</taxon>
        <taxon>Aristaeellaceae</taxon>
        <taxon>Aristaeella</taxon>
    </lineage>
</organism>
<comment type="caution">
    <text evidence="1">The sequence shown here is derived from an EMBL/GenBank/DDBJ whole genome shotgun (WGS) entry which is preliminary data.</text>
</comment>
<protein>
    <submittedName>
        <fullName evidence="1">Methionine synthase I (Cobalamin-dependent), methyltransferase domain</fullName>
    </submittedName>
</protein>
<keyword evidence="1" id="KW-0808">Transferase</keyword>
<gene>
    <name evidence="1" type="ORF">SAMN06297397_2029</name>
</gene>
<proteinExistence type="predicted"/>
<name>A0AC61PMK0_9FIRM</name>
<reference evidence="1" key="1">
    <citation type="submission" date="2017-04" db="EMBL/GenBank/DDBJ databases">
        <authorList>
            <person name="Varghese N."/>
            <person name="Submissions S."/>
        </authorList>
    </citation>
    <scope>NUCLEOTIDE SEQUENCE</scope>
    <source>
        <strain evidence="1">WTE2008</strain>
    </source>
</reference>
<accession>A0AC61PMK0</accession>
<dbReference type="EMBL" id="FWXZ01000003">
    <property type="protein sequence ID" value="SMC68599.1"/>
    <property type="molecule type" value="Genomic_DNA"/>
</dbReference>
<dbReference type="Proteomes" id="UP000192328">
    <property type="component" value="Unassembled WGS sequence"/>
</dbReference>
<sequence>MLNREQFIERFSTGVHLLDGATGTELRKAGMPADCCTEQWIAGHPGEIIRLQQAYAEAGSEIIYAPTFLAQPLALKKWGLEKKTEAINRELVRLSRTAALGCLVAGNLTTMRGSTDDPEAMRNAYRCQMKALIAGDVDLIAAETLMDADEAKIILELAEELSAPAVMISFTCRGGRLFSGEDLTETLRAAEEAGAAAVGINCVPASAELPELIGRLRGMTGLPLVCKPNAGYPVQGQYPVGIQEFTSLLLDCAGKGANLIGGCCGTSPDYIRNIRRCLRQEEHPD</sequence>
<evidence type="ECO:0000313" key="2">
    <source>
        <dbReference type="Proteomes" id="UP000192328"/>
    </source>
</evidence>
<evidence type="ECO:0000313" key="1">
    <source>
        <dbReference type="EMBL" id="SMC68599.1"/>
    </source>
</evidence>
<keyword evidence="1" id="KW-0489">Methyltransferase</keyword>
<keyword evidence="2" id="KW-1185">Reference proteome</keyword>